<name>A0ACB9ZGJ7_9PEZI</name>
<evidence type="ECO:0000313" key="2">
    <source>
        <dbReference type="Proteomes" id="UP001497700"/>
    </source>
</evidence>
<proteinExistence type="predicted"/>
<evidence type="ECO:0000313" key="1">
    <source>
        <dbReference type="EMBL" id="KAI4870877.1"/>
    </source>
</evidence>
<comment type="caution">
    <text evidence="1">The sequence shown here is derived from an EMBL/GenBank/DDBJ whole genome shotgun (WGS) entry which is preliminary data.</text>
</comment>
<keyword evidence="2" id="KW-1185">Reference proteome</keyword>
<organism evidence="1 2">
    <name type="scientific">Hypoxylon rubiginosum</name>
    <dbReference type="NCBI Taxonomy" id="110542"/>
    <lineage>
        <taxon>Eukaryota</taxon>
        <taxon>Fungi</taxon>
        <taxon>Dikarya</taxon>
        <taxon>Ascomycota</taxon>
        <taxon>Pezizomycotina</taxon>
        <taxon>Sordariomycetes</taxon>
        <taxon>Xylariomycetidae</taxon>
        <taxon>Xylariales</taxon>
        <taxon>Hypoxylaceae</taxon>
        <taxon>Hypoxylon</taxon>
    </lineage>
</organism>
<dbReference type="Proteomes" id="UP001497700">
    <property type="component" value="Unassembled WGS sequence"/>
</dbReference>
<protein>
    <submittedName>
        <fullName evidence="1">Uncharacterized protein</fullName>
    </submittedName>
</protein>
<dbReference type="EMBL" id="MU393422">
    <property type="protein sequence ID" value="KAI4870877.1"/>
    <property type="molecule type" value="Genomic_DNA"/>
</dbReference>
<sequence>MRVGIVLSKLQRLHANYKTGRERERGNTFVLHDIDLLRFLFFFFRPRHNTASIFFSSCFFFFSFFILLSSLSKKYPISTYLDIISTSTIHLHRTVHSINNTWSPPRRVQSQSDIHYIQGGTCAATPRYSNTFKAYIVDNNISLPYSKRELKNIKPPFSLSLRNPPFASLSILLASSLPPFPTRNRLLTRDIVNTHVMLVCLYVCGPVYSALVEPPAKPLTFPVGQNTHSTHSQG</sequence>
<reference evidence="1 2" key="1">
    <citation type="journal article" date="2022" name="New Phytol.">
        <title>Ecological generalism drives hyperdiversity of secondary metabolite gene clusters in xylarialean endophytes.</title>
        <authorList>
            <person name="Franco M.E.E."/>
            <person name="Wisecaver J.H."/>
            <person name="Arnold A.E."/>
            <person name="Ju Y.M."/>
            <person name="Slot J.C."/>
            <person name="Ahrendt S."/>
            <person name="Moore L.P."/>
            <person name="Eastman K.E."/>
            <person name="Scott K."/>
            <person name="Konkel Z."/>
            <person name="Mondo S.J."/>
            <person name="Kuo A."/>
            <person name="Hayes R.D."/>
            <person name="Haridas S."/>
            <person name="Andreopoulos B."/>
            <person name="Riley R."/>
            <person name="LaButti K."/>
            <person name="Pangilinan J."/>
            <person name="Lipzen A."/>
            <person name="Amirebrahimi M."/>
            <person name="Yan J."/>
            <person name="Adam C."/>
            <person name="Keymanesh K."/>
            <person name="Ng V."/>
            <person name="Louie K."/>
            <person name="Northen T."/>
            <person name="Drula E."/>
            <person name="Henrissat B."/>
            <person name="Hsieh H.M."/>
            <person name="Youens-Clark K."/>
            <person name="Lutzoni F."/>
            <person name="Miadlikowska J."/>
            <person name="Eastwood D.C."/>
            <person name="Hamelin R.C."/>
            <person name="Grigoriev I.V."/>
            <person name="U'Ren J.M."/>
        </authorList>
    </citation>
    <scope>NUCLEOTIDE SEQUENCE [LARGE SCALE GENOMIC DNA]</scope>
    <source>
        <strain evidence="1 2">CBS 119005</strain>
    </source>
</reference>
<accession>A0ACB9ZGJ7</accession>
<gene>
    <name evidence="1" type="ORF">F4820DRAFT_147461</name>
</gene>